<dbReference type="Proteomes" id="UP000306102">
    <property type="component" value="Unassembled WGS sequence"/>
</dbReference>
<keyword evidence="15" id="KW-0325">Glycoprotein</keyword>
<dbReference type="GO" id="GO:0016020">
    <property type="term" value="C:membrane"/>
    <property type="evidence" value="ECO:0007669"/>
    <property type="project" value="UniProtKB-SubCell"/>
</dbReference>
<dbReference type="Gene3D" id="3.80.10.10">
    <property type="entry name" value="Ribonuclease Inhibitor"/>
    <property type="match status" value="2"/>
</dbReference>
<evidence type="ECO:0000256" key="12">
    <source>
        <dbReference type="ARBA" id="ARBA00022989"/>
    </source>
</evidence>
<keyword evidence="12 17" id="KW-1133">Transmembrane helix</keyword>
<dbReference type="PROSITE" id="PS00108">
    <property type="entry name" value="PROTEIN_KINASE_ST"/>
    <property type="match status" value="1"/>
</dbReference>
<gene>
    <name evidence="20" type="ORF">TEA_017033</name>
</gene>
<dbReference type="EMBL" id="SDRB02011112">
    <property type="protein sequence ID" value="THG02803.1"/>
    <property type="molecule type" value="Genomic_DNA"/>
</dbReference>
<feature type="domain" description="Protein kinase" evidence="19">
    <location>
        <begin position="670"/>
        <end position="949"/>
    </location>
</feature>
<evidence type="ECO:0000256" key="6">
    <source>
        <dbReference type="ARBA" id="ARBA00022692"/>
    </source>
</evidence>
<dbReference type="FunFam" id="3.30.200.20:FF:000039">
    <property type="entry name" value="receptor-like protein kinase FERONIA"/>
    <property type="match status" value="1"/>
</dbReference>
<evidence type="ECO:0000256" key="16">
    <source>
        <dbReference type="PROSITE-ProRule" id="PRU10141"/>
    </source>
</evidence>
<keyword evidence="4" id="KW-0433">Leucine-rich repeat</keyword>
<sequence>MEITHLRSWFFGLFSVSVLSLFVLVHGRSTSIDAFVMQDLKKSLNPSDSLGWTDQDHCKWQYVTCSYDNRVTQIQIGYLNLTGFLPPSLANLTALQTLDLTANSLGGRLPSLAGLSSLQYLFLSYNMFSSIPSDFFLGMTSLEIVGLDYIPFSAQPIPDSIQSASSLKVFSATLSNFTGKIPDCFGVARLTALYLASNNLEGGLPATFPGSSIEQLWLTGQNSIHKLNGSIAVIQNMTKLTELWLNFNNFSGQFPDFSRLTWLESFEMSDNSITGQVPTSLVNLPRLTNVRLMNSLLQGPTPKFNSSVTVDTENGSNSFCLLDPGVACDPRVNTLLLIAESVGYPTVFTKKWKGNDPCNNWLGISCVNQNITFVNFLNLGLAGTISPNFSSVISLEILILANNSLTGTIPNELTTLPNLIKLDVSNNRLFGQIPSFKSNVVVQTDGNPDLGKDGVAQPPTISVPPSKTSSRSGNRFLIELIVGLVIGGVFVVLLVGILIYCLYCCERKHSSDFHVIEVGRLAISIHVLRSATNNFSKQNILGTGGFGTVYKGELHDGTKIAVKRMEPGLVNERVWDQFKSEIAVLSKDGVAQPPTIYVPPSKTSTRSGNRFLIEVIVGLVIGGVFVVLLVGILIYCLYCCEQKHSSDFHVIEVGRLAISIHVLKSATNNFSKQNILGTGGFGTVYKGELHGGTKIAVKRMEPGLVNERVWDQFKSEIAVLSKFRHKHLVSLIGYCLDGNERLLVYEYMPQGTISRHLFRWNEEGLKALEWWERLAIALDVARGVEYMHGLGFIHRDLKPSNILLGDDMHAKVADFGFVRRAPNGKSSVLTKLAGTFGYLAPEYAVTGRVTVKVDVFSFGVILMQLITGKKAVVELETHQDECIGLVTWFRKMRMHEIAFHKAIDPVIDLDEETLASISIVAELAGHCCAKKPSQRPNICHAVNVLSSLVELWKPLNRHSEEGVGSSGELKLKDQCHTFQNELPQF</sequence>
<keyword evidence="8" id="KW-0677">Repeat</keyword>
<evidence type="ECO:0000256" key="7">
    <source>
        <dbReference type="ARBA" id="ARBA00022729"/>
    </source>
</evidence>
<dbReference type="GO" id="GO:0004674">
    <property type="term" value="F:protein serine/threonine kinase activity"/>
    <property type="evidence" value="ECO:0007669"/>
    <property type="project" value="UniProtKB-KW"/>
</dbReference>
<dbReference type="InterPro" id="IPR052422">
    <property type="entry name" value="Auxin_Ser/Thr_Kinase"/>
</dbReference>
<dbReference type="SMART" id="SM00220">
    <property type="entry name" value="S_TKc"/>
    <property type="match status" value="1"/>
</dbReference>
<evidence type="ECO:0000256" key="2">
    <source>
        <dbReference type="ARBA" id="ARBA00008684"/>
    </source>
</evidence>
<dbReference type="Gene3D" id="1.10.510.10">
    <property type="entry name" value="Transferase(Phosphotransferase) domain 1"/>
    <property type="match status" value="1"/>
</dbReference>
<dbReference type="GO" id="GO:0006952">
    <property type="term" value="P:defense response"/>
    <property type="evidence" value="ECO:0007669"/>
    <property type="project" value="UniProtKB-ARBA"/>
</dbReference>
<evidence type="ECO:0000256" key="15">
    <source>
        <dbReference type="ARBA" id="ARBA00023180"/>
    </source>
</evidence>
<dbReference type="SUPFAM" id="SSF56112">
    <property type="entry name" value="Protein kinase-like (PK-like)"/>
    <property type="match status" value="2"/>
</dbReference>
<keyword evidence="5" id="KW-0808">Transferase</keyword>
<dbReference type="InterPro" id="IPR008271">
    <property type="entry name" value="Ser/Thr_kinase_AS"/>
</dbReference>
<dbReference type="InterPro" id="IPR001611">
    <property type="entry name" value="Leu-rich_rpt"/>
</dbReference>
<dbReference type="CDD" id="cd14066">
    <property type="entry name" value="STKc_IRAK"/>
    <property type="match status" value="1"/>
</dbReference>
<dbReference type="AlphaFoldDB" id="A0A4S4DIY5"/>
<keyword evidence="11 16" id="KW-0067">ATP-binding</keyword>
<comment type="subcellular location">
    <subcellularLocation>
        <location evidence="1">Membrane</location>
        <topology evidence="1">Single-pass membrane protein</topology>
    </subcellularLocation>
</comment>
<keyword evidence="9 16" id="KW-0547">Nucleotide-binding</keyword>
<name>A0A4S4DIY5_CAMSN</name>
<evidence type="ECO:0000256" key="17">
    <source>
        <dbReference type="SAM" id="Phobius"/>
    </source>
</evidence>
<proteinExistence type="inferred from homology"/>
<dbReference type="PANTHER" id="PTHR47986:SF34">
    <property type="entry name" value="RECEPTOR-LIKE KINASE TMK2"/>
    <property type="match status" value="1"/>
</dbReference>
<reference evidence="20 21" key="1">
    <citation type="journal article" date="2018" name="Proc. Natl. Acad. Sci. U.S.A.">
        <title>Draft genome sequence of Camellia sinensis var. sinensis provides insights into the evolution of the tea genome and tea quality.</title>
        <authorList>
            <person name="Wei C."/>
            <person name="Yang H."/>
            <person name="Wang S."/>
            <person name="Zhao J."/>
            <person name="Liu C."/>
            <person name="Gao L."/>
            <person name="Xia E."/>
            <person name="Lu Y."/>
            <person name="Tai Y."/>
            <person name="She G."/>
            <person name="Sun J."/>
            <person name="Cao H."/>
            <person name="Tong W."/>
            <person name="Gao Q."/>
            <person name="Li Y."/>
            <person name="Deng W."/>
            <person name="Jiang X."/>
            <person name="Wang W."/>
            <person name="Chen Q."/>
            <person name="Zhang S."/>
            <person name="Li H."/>
            <person name="Wu J."/>
            <person name="Wang P."/>
            <person name="Li P."/>
            <person name="Shi C."/>
            <person name="Zheng F."/>
            <person name="Jian J."/>
            <person name="Huang B."/>
            <person name="Shan D."/>
            <person name="Shi M."/>
            <person name="Fang C."/>
            <person name="Yue Y."/>
            <person name="Li F."/>
            <person name="Li D."/>
            <person name="Wei S."/>
            <person name="Han B."/>
            <person name="Jiang C."/>
            <person name="Yin Y."/>
            <person name="Xia T."/>
            <person name="Zhang Z."/>
            <person name="Bennetzen J.L."/>
            <person name="Zhao S."/>
            <person name="Wan X."/>
        </authorList>
    </citation>
    <scope>NUCLEOTIDE SEQUENCE [LARGE SCALE GENOMIC DNA]</scope>
    <source>
        <strain evidence="21">cv. Shuchazao</strain>
        <tissue evidence="20">Leaf</tissue>
    </source>
</reference>
<dbReference type="PANTHER" id="PTHR47986">
    <property type="entry name" value="OSJNBA0070M12.3 PROTEIN"/>
    <property type="match status" value="1"/>
</dbReference>
<dbReference type="GO" id="GO:0005524">
    <property type="term" value="F:ATP binding"/>
    <property type="evidence" value="ECO:0007669"/>
    <property type="project" value="UniProtKB-UniRule"/>
</dbReference>
<dbReference type="FunFam" id="3.80.10.10:FF:000190">
    <property type="entry name" value="Receptor-like kinase TMK4"/>
    <property type="match status" value="1"/>
</dbReference>
<dbReference type="PROSITE" id="PS50011">
    <property type="entry name" value="PROTEIN_KINASE_DOM"/>
    <property type="match status" value="1"/>
</dbReference>
<dbReference type="STRING" id="542762.A0A4S4DIY5"/>
<dbReference type="InterPro" id="IPR017441">
    <property type="entry name" value="Protein_kinase_ATP_BS"/>
</dbReference>
<dbReference type="Gene3D" id="3.30.200.20">
    <property type="entry name" value="Phosphorylase Kinase, domain 1"/>
    <property type="match status" value="2"/>
</dbReference>
<accession>A0A4S4DIY5</accession>
<evidence type="ECO:0000256" key="11">
    <source>
        <dbReference type="ARBA" id="ARBA00022840"/>
    </source>
</evidence>
<evidence type="ECO:0000313" key="21">
    <source>
        <dbReference type="Proteomes" id="UP000306102"/>
    </source>
</evidence>
<dbReference type="InterPro" id="IPR000719">
    <property type="entry name" value="Prot_kinase_dom"/>
</dbReference>
<evidence type="ECO:0000256" key="4">
    <source>
        <dbReference type="ARBA" id="ARBA00022614"/>
    </source>
</evidence>
<organism evidence="20 21">
    <name type="scientific">Camellia sinensis var. sinensis</name>
    <name type="common">China tea</name>
    <dbReference type="NCBI Taxonomy" id="542762"/>
    <lineage>
        <taxon>Eukaryota</taxon>
        <taxon>Viridiplantae</taxon>
        <taxon>Streptophyta</taxon>
        <taxon>Embryophyta</taxon>
        <taxon>Tracheophyta</taxon>
        <taxon>Spermatophyta</taxon>
        <taxon>Magnoliopsida</taxon>
        <taxon>eudicotyledons</taxon>
        <taxon>Gunneridae</taxon>
        <taxon>Pentapetalae</taxon>
        <taxon>asterids</taxon>
        <taxon>Ericales</taxon>
        <taxon>Theaceae</taxon>
        <taxon>Camellia</taxon>
    </lineage>
</organism>
<dbReference type="Pfam" id="PF08263">
    <property type="entry name" value="LRRNT_2"/>
    <property type="match status" value="2"/>
</dbReference>
<keyword evidence="10" id="KW-0418">Kinase</keyword>
<dbReference type="SMART" id="SM00369">
    <property type="entry name" value="LRR_TYP"/>
    <property type="match status" value="4"/>
</dbReference>
<evidence type="ECO:0000256" key="10">
    <source>
        <dbReference type="ARBA" id="ARBA00022777"/>
    </source>
</evidence>
<evidence type="ECO:0000259" key="19">
    <source>
        <dbReference type="PROSITE" id="PS50011"/>
    </source>
</evidence>
<feature type="chain" id="PRO_5020928126" description="Protein kinase domain-containing protein" evidence="18">
    <location>
        <begin position="28"/>
        <end position="985"/>
    </location>
</feature>
<dbReference type="InterPro" id="IPR011009">
    <property type="entry name" value="Kinase-like_dom_sf"/>
</dbReference>
<keyword evidence="21" id="KW-1185">Reference proteome</keyword>
<dbReference type="InterPro" id="IPR032675">
    <property type="entry name" value="LRR_dom_sf"/>
</dbReference>
<keyword evidence="13 17" id="KW-0472">Membrane</keyword>
<evidence type="ECO:0000256" key="9">
    <source>
        <dbReference type="ARBA" id="ARBA00022741"/>
    </source>
</evidence>
<keyword evidence="6 17" id="KW-0812">Transmembrane</keyword>
<dbReference type="GO" id="GO:0051707">
    <property type="term" value="P:response to other organism"/>
    <property type="evidence" value="ECO:0007669"/>
    <property type="project" value="UniProtKB-ARBA"/>
</dbReference>
<comment type="similarity">
    <text evidence="2">Belongs to the protein kinase superfamily. Ser/Thr protein kinase family.</text>
</comment>
<dbReference type="Pfam" id="PF00069">
    <property type="entry name" value="Pkinase"/>
    <property type="match status" value="1"/>
</dbReference>
<evidence type="ECO:0000256" key="13">
    <source>
        <dbReference type="ARBA" id="ARBA00023136"/>
    </source>
</evidence>
<dbReference type="SUPFAM" id="SSF52058">
    <property type="entry name" value="L domain-like"/>
    <property type="match status" value="1"/>
</dbReference>
<evidence type="ECO:0000313" key="20">
    <source>
        <dbReference type="EMBL" id="THG02803.1"/>
    </source>
</evidence>
<feature type="transmembrane region" description="Helical" evidence="17">
    <location>
        <begin position="476"/>
        <end position="503"/>
    </location>
</feature>
<feature type="binding site" evidence="16">
    <location>
        <position position="698"/>
    </location>
    <ligand>
        <name>ATP</name>
        <dbReference type="ChEBI" id="CHEBI:30616"/>
    </ligand>
</feature>
<dbReference type="FunFam" id="3.80.10.10:FF:000129">
    <property type="entry name" value="Leucine-rich repeat receptor-like kinase"/>
    <property type="match status" value="1"/>
</dbReference>
<dbReference type="InterPro" id="IPR013210">
    <property type="entry name" value="LRR_N_plant-typ"/>
</dbReference>
<evidence type="ECO:0000256" key="14">
    <source>
        <dbReference type="ARBA" id="ARBA00023170"/>
    </source>
</evidence>
<dbReference type="PROSITE" id="PS00107">
    <property type="entry name" value="PROTEIN_KINASE_ATP"/>
    <property type="match status" value="1"/>
</dbReference>
<keyword evidence="3" id="KW-0723">Serine/threonine-protein kinase</keyword>
<dbReference type="Pfam" id="PF00560">
    <property type="entry name" value="LRR_1"/>
    <property type="match status" value="3"/>
</dbReference>
<evidence type="ECO:0000256" key="18">
    <source>
        <dbReference type="SAM" id="SignalP"/>
    </source>
</evidence>
<evidence type="ECO:0000256" key="8">
    <source>
        <dbReference type="ARBA" id="ARBA00022737"/>
    </source>
</evidence>
<dbReference type="InterPro" id="IPR003591">
    <property type="entry name" value="Leu-rich_rpt_typical-subtyp"/>
</dbReference>
<feature type="transmembrane region" description="Helical" evidence="17">
    <location>
        <begin position="611"/>
        <end position="635"/>
    </location>
</feature>
<feature type="signal peptide" evidence="18">
    <location>
        <begin position="1"/>
        <end position="27"/>
    </location>
</feature>
<evidence type="ECO:0000256" key="5">
    <source>
        <dbReference type="ARBA" id="ARBA00022679"/>
    </source>
</evidence>
<evidence type="ECO:0000256" key="3">
    <source>
        <dbReference type="ARBA" id="ARBA00022527"/>
    </source>
</evidence>
<evidence type="ECO:0000256" key="1">
    <source>
        <dbReference type="ARBA" id="ARBA00004167"/>
    </source>
</evidence>
<keyword evidence="7 18" id="KW-0732">Signal</keyword>
<protein>
    <recommendedName>
        <fullName evidence="19">Protein kinase domain-containing protein</fullName>
    </recommendedName>
</protein>
<dbReference type="PROSITE" id="PS51450">
    <property type="entry name" value="LRR"/>
    <property type="match status" value="1"/>
</dbReference>
<comment type="caution">
    <text evidence="20">The sequence shown here is derived from an EMBL/GenBank/DDBJ whole genome shotgun (WGS) entry which is preliminary data.</text>
</comment>
<keyword evidence="14" id="KW-0675">Receptor</keyword>